<keyword evidence="3" id="KW-1185">Reference proteome</keyword>
<feature type="compositionally biased region" description="Polar residues" evidence="1">
    <location>
        <begin position="61"/>
        <end position="72"/>
    </location>
</feature>
<feature type="region of interest" description="Disordered" evidence="1">
    <location>
        <begin position="1"/>
        <end position="106"/>
    </location>
</feature>
<comment type="caution">
    <text evidence="2">The sequence shown here is derived from an EMBL/GenBank/DDBJ whole genome shotgun (WGS) entry which is preliminary data.</text>
</comment>
<feature type="non-terminal residue" evidence="2">
    <location>
        <position position="106"/>
    </location>
</feature>
<evidence type="ECO:0000313" key="3">
    <source>
        <dbReference type="Proteomes" id="UP001589627"/>
    </source>
</evidence>
<organism evidence="2 3">
    <name type="scientific">Actinoallomurus acaciae</name>
    <dbReference type="NCBI Taxonomy" id="502577"/>
    <lineage>
        <taxon>Bacteria</taxon>
        <taxon>Bacillati</taxon>
        <taxon>Actinomycetota</taxon>
        <taxon>Actinomycetes</taxon>
        <taxon>Streptosporangiales</taxon>
        <taxon>Thermomonosporaceae</taxon>
        <taxon>Actinoallomurus</taxon>
    </lineage>
</organism>
<protein>
    <submittedName>
        <fullName evidence="2">Uncharacterized protein</fullName>
    </submittedName>
</protein>
<dbReference type="Proteomes" id="UP001589627">
    <property type="component" value="Unassembled WGS sequence"/>
</dbReference>
<name>A0ABV5YGY6_9ACTN</name>
<reference evidence="2 3" key="1">
    <citation type="submission" date="2024-09" db="EMBL/GenBank/DDBJ databases">
        <authorList>
            <person name="Sun Q."/>
            <person name="Mori K."/>
        </authorList>
    </citation>
    <scope>NUCLEOTIDE SEQUENCE [LARGE SCALE GENOMIC DNA]</scope>
    <source>
        <strain evidence="2 3">TBRC 0563</strain>
    </source>
</reference>
<dbReference type="EMBL" id="JBHLZP010000086">
    <property type="protein sequence ID" value="MFB9833389.1"/>
    <property type="molecule type" value="Genomic_DNA"/>
</dbReference>
<accession>A0ABV5YGY6</accession>
<evidence type="ECO:0000313" key="2">
    <source>
        <dbReference type="EMBL" id="MFB9833389.1"/>
    </source>
</evidence>
<proteinExistence type="predicted"/>
<dbReference type="RefSeq" id="WP_378200929.1">
    <property type="nucleotide sequence ID" value="NZ_JBHLZP010000086.1"/>
</dbReference>
<gene>
    <name evidence="2" type="ORF">ACFFNX_14435</name>
</gene>
<evidence type="ECO:0000256" key="1">
    <source>
        <dbReference type="SAM" id="MobiDB-lite"/>
    </source>
</evidence>
<sequence length="106" mass="11031">MSTTGNGASSPGDFFGGGAASEHSGPAAPPPPSARSERRRITERLAEAADALETSRLRGMPNTSPWQRSNAVWHQAGIDWSRVEAKPRPARPAASAPAPQTPPPAP</sequence>
<feature type="compositionally biased region" description="Basic and acidic residues" evidence="1">
    <location>
        <begin position="35"/>
        <end position="47"/>
    </location>
</feature>